<dbReference type="Gene3D" id="1.20.210.10">
    <property type="entry name" value="Cytochrome c oxidase-like, subunit I domain"/>
    <property type="match status" value="1"/>
</dbReference>
<keyword evidence="3" id="KW-1185">Reference proteome</keyword>
<keyword evidence="1" id="KW-0472">Membrane</keyword>
<proteinExistence type="predicted"/>
<feature type="transmembrane region" description="Helical" evidence="1">
    <location>
        <begin position="68"/>
        <end position="90"/>
    </location>
</feature>
<dbReference type="InterPro" id="IPR000883">
    <property type="entry name" value="Cyt_C_Oxase_1"/>
</dbReference>
<dbReference type="Proteomes" id="UP001232445">
    <property type="component" value="Unassembled WGS sequence"/>
</dbReference>
<name>A0ABU0CTT3_9BACI</name>
<dbReference type="Pfam" id="PF00115">
    <property type="entry name" value="COX1"/>
    <property type="match status" value="1"/>
</dbReference>
<sequence length="212" mass="24341">MKRQEVHMNDSTATQAEEHNFRAEDRRIILAHIGLAISALLVGALAGLLQTLERVGWIQLPRIFLNYYQLLTIHGVLLALVFTTLFIFGYLYAGLARTLGGHLTANSRKYAWIGFYLMAIGTILAMVKMMTNEANVLYTFYAPMHASPWFYVGLALLIVGSWVASLVVIMNYWRWRRAHRKESSPLFAYMAWLPSFCGCMPVFSWPLRWWSN</sequence>
<protein>
    <submittedName>
        <fullName evidence="2">Heme/copper-type cytochrome/quinol oxidase subunit 1</fullName>
    </submittedName>
</protein>
<dbReference type="InterPro" id="IPR036927">
    <property type="entry name" value="Cyt_c_oxase-like_su1_sf"/>
</dbReference>
<feature type="transmembrane region" description="Helical" evidence="1">
    <location>
        <begin position="149"/>
        <end position="174"/>
    </location>
</feature>
<comment type="caution">
    <text evidence="2">The sequence shown here is derived from an EMBL/GenBank/DDBJ whole genome shotgun (WGS) entry which is preliminary data.</text>
</comment>
<evidence type="ECO:0000313" key="2">
    <source>
        <dbReference type="EMBL" id="MDQ0339749.1"/>
    </source>
</evidence>
<dbReference type="EMBL" id="JAUSUQ010000009">
    <property type="protein sequence ID" value="MDQ0339749.1"/>
    <property type="molecule type" value="Genomic_DNA"/>
</dbReference>
<gene>
    <name evidence="2" type="ORF">J2S00_002542</name>
</gene>
<feature type="transmembrane region" description="Helical" evidence="1">
    <location>
        <begin position="110"/>
        <end position="129"/>
    </location>
</feature>
<feature type="transmembrane region" description="Helical" evidence="1">
    <location>
        <begin position="28"/>
        <end position="48"/>
    </location>
</feature>
<accession>A0ABU0CTT3</accession>
<keyword evidence="1" id="KW-0812">Transmembrane</keyword>
<evidence type="ECO:0000313" key="3">
    <source>
        <dbReference type="Proteomes" id="UP001232445"/>
    </source>
</evidence>
<reference evidence="2 3" key="1">
    <citation type="submission" date="2023-07" db="EMBL/GenBank/DDBJ databases">
        <title>Genomic Encyclopedia of Type Strains, Phase IV (KMG-IV): sequencing the most valuable type-strain genomes for metagenomic binning, comparative biology and taxonomic classification.</title>
        <authorList>
            <person name="Goeker M."/>
        </authorList>
    </citation>
    <scope>NUCLEOTIDE SEQUENCE [LARGE SCALE GENOMIC DNA]</scope>
    <source>
        <strain evidence="2 3">DSM 17740</strain>
    </source>
</reference>
<feature type="transmembrane region" description="Helical" evidence="1">
    <location>
        <begin position="186"/>
        <end position="207"/>
    </location>
</feature>
<evidence type="ECO:0000256" key="1">
    <source>
        <dbReference type="SAM" id="Phobius"/>
    </source>
</evidence>
<dbReference type="SUPFAM" id="SSF81442">
    <property type="entry name" value="Cytochrome c oxidase subunit I-like"/>
    <property type="match status" value="1"/>
</dbReference>
<organism evidence="2 3">
    <name type="scientific">Caldalkalibacillus uzonensis</name>
    <dbReference type="NCBI Taxonomy" id="353224"/>
    <lineage>
        <taxon>Bacteria</taxon>
        <taxon>Bacillati</taxon>
        <taxon>Bacillota</taxon>
        <taxon>Bacilli</taxon>
        <taxon>Bacillales</taxon>
        <taxon>Bacillaceae</taxon>
        <taxon>Caldalkalibacillus</taxon>
    </lineage>
</organism>
<keyword evidence="1" id="KW-1133">Transmembrane helix</keyword>